<reference evidence="2" key="1">
    <citation type="journal article" date="2022" name="Mol. Ecol. Resour.">
        <title>The genomes of chicory, endive, great burdock and yacon provide insights into Asteraceae palaeo-polyploidization history and plant inulin production.</title>
        <authorList>
            <person name="Fan W."/>
            <person name="Wang S."/>
            <person name="Wang H."/>
            <person name="Wang A."/>
            <person name="Jiang F."/>
            <person name="Liu H."/>
            <person name="Zhao H."/>
            <person name="Xu D."/>
            <person name="Zhang Y."/>
        </authorList>
    </citation>
    <scope>NUCLEOTIDE SEQUENCE [LARGE SCALE GENOMIC DNA]</scope>
    <source>
        <strain evidence="2">cv. Punajuju</strain>
    </source>
</reference>
<evidence type="ECO:0000313" key="1">
    <source>
        <dbReference type="EMBL" id="KAI3788404.1"/>
    </source>
</evidence>
<accession>A0ACB9GY83</accession>
<reference evidence="1 2" key="2">
    <citation type="journal article" date="2022" name="Mol. Ecol. Resour.">
        <title>The genomes of chicory, endive, great burdock and yacon provide insights into Asteraceae paleo-polyploidization history and plant inulin production.</title>
        <authorList>
            <person name="Fan W."/>
            <person name="Wang S."/>
            <person name="Wang H."/>
            <person name="Wang A."/>
            <person name="Jiang F."/>
            <person name="Liu H."/>
            <person name="Zhao H."/>
            <person name="Xu D."/>
            <person name="Zhang Y."/>
        </authorList>
    </citation>
    <scope>NUCLEOTIDE SEQUENCE [LARGE SCALE GENOMIC DNA]</scope>
    <source>
        <strain evidence="2">cv. Punajuju</strain>
        <tissue evidence="1">Leaves</tissue>
    </source>
</reference>
<proteinExistence type="predicted"/>
<gene>
    <name evidence="1" type="ORF">L2E82_01169</name>
</gene>
<evidence type="ECO:0000313" key="2">
    <source>
        <dbReference type="Proteomes" id="UP001055811"/>
    </source>
</evidence>
<comment type="caution">
    <text evidence="1">The sequence shown here is derived from an EMBL/GenBank/DDBJ whole genome shotgun (WGS) entry which is preliminary data.</text>
</comment>
<protein>
    <submittedName>
        <fullName evidence="1">Uncharacterized protein</fullName>
    </submittedName>
</protein>
<sequence length="66" mass="7638">MILEYWDFVCHHVQSDCDSALLSCEMTSLTFSCGSTLHGKRHRGYFKWDKKIPLRLPGSSPMYPKT</sequence>
<dbReference type="EMBL" id="CM042009">
    <property type="protein sequence ID" value="KAI3788404.1"/>
    <property type="molecule type" value="Genomic_DNA"/>
</dbReference>
<keyword evidence="2" id="KW-1185">Reference proteome</keyword>
<dbReference type="Proteomes" id="UP001055811">
    <property type="component" value="Linkage Group LG01"/>
</dbReference>
<organism evidence="1 2">
    <name type="scientific">Cichorium intybus</name>
    <name type="common">Chicory</name>
    <dbReference type="NCBI Taxonomy" id="13427"/>
    <lineage>
        <taxon>Eukaryota</taxon>
        <taxon>Viridiplantae</taxon>
        <taxon>Streptophyta</taxon>
        <taxon>Embryophyta</taxon>
        <taxon>Tracheophyta</taxon>
        <taxon>Spermatophyta</taxon>
        <taxon>Magnoliopsida</taxon>
        <taxon>eudicotyledons</taxon>
        <taxon>Gunneridae</taxon>
        <taxon>Pentapetalae</taxon>
        <taxon>asterids</taxon>
        <taxon>campanulids</taxon>
        <taxon>Asterales</taxon>
        <taxon>Asteraceae</taxon>
        <taxon>Cichorioideae</taxon>
        <taxon>Cichorieae</taxon>
        <taxon>Cichoriinae</taxon>
        <taxon>Cichorium</taxon>
    </lineage>
</organism>
<name>A0ACB9GY83_CICIN</name>